<accession>A0ABQ9ZU06</accession>
<feature type="region of interest" description="Disordered" evidence="1">
    <location>
        <begin position="33"/>
        <end position="65"/>
    </location>
</feature>
<dbReference type="Proteomes" id="UP001234178">
    <property type="component" value="Unassembled WGS sequence"/>
</dbReference>
<gene>
    <name evidence="2" type="ORF">OUZ56_031177</name>
</gene>
<evidence type="ECO:0000313" key="3">
    <source>
        <dbReference type="Proteomes" id="UP001234178"/>
    </source>
</evidence>
<feature type="compositionally biased region" description="Polar residues" evidence="1">
    <location>
        <begin position="33"/>
        <end position="44"/>
    </location>
</feature>
<sequence>MENRRKDLSNANLFELSRLQAITKLNSRTKWPWKSGSQGVNQKLLNEKKKKKRKGTAVTITPAKL</sequence>
<organism evidence="2 3">
    <name type="scientific">Daphnia magna</name>
    <dbReference type="NCBI Taxonomy" id="35525"/>
    <lineage>
        <taxon>Eukaryota</taxon>
        <taxon>Metazoa</taxon>
        <taxon>Ecdysozoa</taxon>
        <taxon>Arthropoda</taxon>
        <taxon>Crustacea</taxon>
        <taxon>Branchiopoda</taxon>
        <taxon>Diplostraca</taxon>
        <taxon>Cladocera</taxon>
        <taxon>Anomopoda</taxon>
        <taxon>Daphniidae</taxon>
        <taxon>Daphnia</taxon>
    </lineage>
</organism>
<evidence type="ECO:0000256" key="1">
    <source>
        <dbReference type="SAM" id="MobiDB-lite"/>
    </source>
</evidence>
<comment type="caution">
    <text evidence="2">The sequence shown here is derived from an EMBL/GenBank/DDBJ whole genome shotgun (WGS) entry which is preliminary data.</text>
</comment>
<evidence type="ECO:0000313" key="2">
    <source>
        <dbReference type="EMBL" id="KAK4016226.1"/>
    </source>
</evidence>
<keyword evidence="3" id="KW-1185">Reference proteome</keyword>
<protein>
    <submittedName>
        <fullName evidence="2">Uncharacterized protein</fullName>
    </submittedName>
</protein>
<dbReference type="EMBL" id="JAOYFB010000005">
    <property type="protein sequence ID" value="KAK4016226.1"/>
    <property type="molecule type" value="Genomic_DNA"/>
</dbReference>
<proteinExistence type="predicted"/>
<reference evidence="2 3" key="1">
    <citation type="journal article" date="2023" name="Nucleic Acids Res.">
        <title>The hologenome of Daphnia magna reveals possible DNA methylation and microbiome-mediated evolution of the host genome.</title>
        <authorList>
            <person name="Chaturvedi A."/>
            <person name="Li X."/>
            <person name="Dhandapani V."/>
            <person name="Marshall H."/>
            <person name="Kissane S."/>
            <person name="Cuenca-Cambronero M."/>
            <person name="Asole G."/>
            <person name="Calvet F."/>
            <person name="Ruiz-Romero M."/>
            <person name="Marangio P."/>
            <person name="Guigo R."/>
            <person name="Rago D."/>
            <person name="Mirbahai L."/>
            <person name="Eastwood N."/>
            <person name="Colbourne J.K."/>
            <person name="Zhou J."/>
            <person name="Mallon E."/>
            <person name="Orsini L."/>
        </authorList>
    </citation>
    <scope>NUCLEOTIDE SEQUENCE [LARGE SCALE GENOMIC DNA]</scope>
    <source>
        <strain evidence="2">LRV0_1</strain>
    </source>
</reference>
<name>A0ABQ9ZU06_9CRUS</name>